<dbReference type="STRING" id="231916.A0A409Y3J6"/>
<dbReference type="OrthoDB" id="104509at2759"/>
<sequence>MSEQRPNERAHKELYDAGMVMRRKVMGDAYVDNQLKQGASDFMRPMQELATGAAWGTIWTRPGLELKQRSLIVIALLASQGKEAELKGHIRGAVNNGASEVEIRETLLHVASYCGAPSGMWSFRVADEAIRKLKEEGLLPA</sequence>
<dbReference type="InParanoid" id="A0A409Y3J6"/>
<dbReference type="SUPFAM" id="SSF69118">
    <property type="entry name" value="AhpD-like"/>
    <property type="match status" value="1"/>
</dbReference>
<dbReference type="InterPro" id="IPR003779">
    <property type="entry name" value="CMD-like"/>
</dbReference>
<dbReference type="GO" id="GO:0051920">
    <property type="term" value="F:peroxiredoxin activity"/>
    <property type="evidence" value="ECO:0007669"/>
    <property type="project" value="InterPro"/>
</dbReference>
<organism evidence="2 3">
    <name type="scientific">Gymnopilus dilepis</name>
    <dbReference type="NCBI Taxonomy" id="231916"/>
    <lineage>
        <taxon>Eukaryota</taxon>
        <taxon>Fungi</taxon>
        <taxon>Dikarya</taxon>
        <taxon>Basidiomycota</taxon>
        <taxon>Agaricomycotina</taxon>
        <taxon>Agaricomycetes</taxon>
        <taxon>Agaricomycetidae</taxon>
        <taxon>Agaricales</taxon>
        <taxon>Agaricineae</taxon>
        <taxon>Hymenogastraceae</taxon>
        <taxon>Gymnopilus</taxon>
    </lineage>
</organism>
<dbReference type="PANTHER" id="PTHR33570">
    <property type="entry name" value="4-CARBOXYMUCONOLACTONE DECARBOXYLASE FAMILY PROTEIN"/>
    <property type="match status" value="1"/>
</dbReference>
<keyword evidence="3" id="KW-1185">Reference proteome</keyword>
<evidence type="ECO:0000259" key="1">
    <source>
        <dbReference type="Pfam" id="PF02627"/>
    </source>
</evidence>
<dbReference type="Proteomes" id="UP000284706">
    <property type="component" value="Unassembled WGS sequence"/>
</dbReference>
<dbReference type="AlphaFoldDB" id="A0A409Y3J6"/>
<dbReference type="PANTHER" id="PTHR33570:SF2">
    <property type="entry name" value="CARBOXYMUCONOLACTONE DECARBOXYLASE-LIKE DOMAIN-CONTAINING PROTEIN"/>
    <property type="match status" value="1"/>
</dbReference>
<dbReference type="Gene3D" id="1.20.1290.10">
    <property type="entry name" value="AhpD-like"/>
    <property type="match status" value="1"/>
</dbReference>
<reference evidence="2 3" key="1">
    <citation type="journal article" date="2018" name="Evol. Lett.">
        <title>Horizontal gene cluster transfer increased hallucinogenic mushroom diversity.</title>
        <authorList>
            <person name="Reynolds H.T."/>
            <person name="Vijayakumar V."/>
            <person name="Gluck-Thaler E."/>
            <person name="Korotkin H.B."/>
            <person name="Matheny P.B."/>
            <person name="Slot J.C."/>
        </authorList>
    </citation>
    <scope>NUCLEOTIDE SEQUENCE [LARGE SCALE GENOMIC DNA]</scope>
    <source>
        <strain evidence="2 3">SRW20</strain>
    </source>
</reference>
<proteinExistence type="predicted"/>
<accession>A0A409Y3J6</accession>
<dbReference type="InterPro" id="IPR052512">
    <property type="entry name" value="4CMD/NDH-1_regulator"/>
</dbReference>
<dbReference type="Pfam" id="PF02627">
    <property type="entry name" value="CMD"/>
    <property type="match status" value="1"/>
</dbReference>
<feature type="domain" description="Carboxymuconolactone decarboxylase-like" evidence="1">
    <location>
        <begin position="46"/>
        <end position="128"/>
    </location>
</feature>
<comment type="caution">
    <text evidence="2">The sequence shown here is derived from an EMBL/GenBank/DDBJ whole genome shotgun (WGS) entry which is preliminary data.</text>
</comment>
<dbReference type="InterPro" id="IPR029032">
    <property type="entry name" value="AhpD-like"/>
</dbReference>
<dbReference type="EMBL" id="NHYE01001223">
    <property type="protein sequence ID" value="PPQ97585.1"/>
    <property type="molecule type" value="Genomic_DNA"/>
</dbReference>
<evidence type="ECO:0000313" key="3">
    <source>
        <dbReference type="Proteomes" id="UP000284706"/>
    </source>
</evidence>
<evidence type="ECO:0000313" key="2">
    <source>
        <dbReference type="EMBL" id="PPQ97585.1"/>
    </source>
</evidence>
<protein>
    <recommendedName>
        <fullName evidence="1">Carboxymuconolactone decarboxylase-like domain-containing protein</fullName>
    </recommendedName>
</protein>
<gene>
    <name evidence="2" type="ORF">CVT26_002313</name>
</gene>
<name>A0A409Y3J6_9AGAR</name>